<gene>
    <name evidence="3" type="ORF">CTAYLR_010523</name>
</gene>
<organism evidence="3 4">
    <name type="scientific">Chrysophaeum taylorii</name>
    <dbReference type="NCBI Taxonomy" id="2483200"/>
    <lineage>
        <taxon>Eukaryota</taxon>
        <taxon>Sar</taxon>
        <taxon>Stramenopiles</taxon>
        <taxon>Ochrophyta</taxon>
        <taxon>Pelagophyceae</taxon>
        <taxon>Pelagomonadales</taxon>
        <taxon>Pelagomonadaceae</taxon>
        <taxon>Chrysophaeum</taxon>
    </lineage>
</organism>
<dbReference type="InterPro" id="IPR013096">
    <property type="entry name" value="Cupin_2"/>
</dbReference>
<dbReference type="Pfam" id="PF01381">
    <property type="entry name" value="HTH_3"/>
    <property type="match status" value="1"/>
</dbReference>
<dbReference type="InterPro" id="IPR050807">
    <property type="entry name" value="TransReg_Diox_bact_type"/>
</dbReference>
<dbReference type="GO" id="GO:0003677">
    <property type="term" value="F:DNA binding"/>
    <property type="evidence" value="ECO:0007669"/>
    <property type="project" value="UniProtKB-KW"/>
</dbReference>
<dbReference type="SUPFAM" id="SSF47413">
    <property type="entry name" value="lambda repressor-like DNA-binding domains"/>
    <property type="match status" value="1"/>
</dbReference>
<dbReference type="CDD" id="cd00093">
    <property type="entry name" value="HTH_XRE"/>
    <property type="match status" value="1"/>
</dbReference>
<evidence type="ECO:0000313" key="3">
    <source>
        <dbReference type="EMBL" id="KAJ8606022.1"/>
    </source>
</evidence>
<dbReference type="AlphaFoldDB" id="A0AAD7XR25"/>
<keyword evidence="1" id="KW-0238">DNA-binding</keyword>
<evidence type="ECO:0000259" key="2">
    <source>
        <dbReference type="PROSITE" id="PS50943"/>
    </source>
</evidence>
<dbReference type="PANTHER" id="PTHR46797">
    <property type="entry name" value="HTH-TYPE TRANSCRIPTIONAL REGULATOR"/>
    <property type="match status" value="1"/>
</dbReference>
<dbReference type="GO" id="GO:0005829">
    <property type="term" value="C:cytosol"/>
    <property type="evidence" value="ECO:0007669"/>
    <property type="project" value="TreeGrafter"/>
</dbReference>
<evidence type="ECO:0000313" key="4">
    <source>
        <dbReference type="Proteomes" id="UP001230188"/>
    </source>
</evidence>
<dbReference type="Gene3D" id="2.60.120.10">
    <property type="entry name" value="Jelly Rolls"/>
    <property type="match status" value="1"/>
</dbReference>
<evidence type="ECO:0000256" key="1">
    <source>
        <dbReference type="ARBA" id="ARBA00023125"/>
    </source>
</evidence>
<dbReference type="InterPro" id="IPR014710">
    <property type="entry name" value="RmlC-like_jellyroll"/>
</dbReference>
<dbReference type="InterPro" id="IPR011051">
    <property type="entry name" value="RmlC_Cupin_sf"/>
</dbReference>
<dbReference type="Pfam" id="PF07883">
    <property type="entry name" value="Cupin_2"/>
    <property type="match status" value="1"/>
</dbReference>
<dbReference type="PROSITE" id="PS50943">
    <property type="entry name" value="HTH_CROC1"/>
    <property type="match status" value="1"/>
</dbReference>
<comment type="caution">
    <text evidence="3">The sequence shown here is derived from an EMBL/GenBank/DDBJ whole genome shotgun (WGS) entry which is preliminary data.</text>
</comment>
<dbReference type="InterPro" id="IPR001387">
    <property type="entry name" value="Cro/C1-type_HTH"/>
</dbReference>
<dbReference type="PANTHER" id="PTHR46797:SF10">
    <property type="entry name" value="BLR1115 PROTEIN"/>
    <property type="match status" value="1"/>
</dbReference>
<dbReference type="InterPro" id="IPR010982">
    <property type="entry name" value="Lambda_DNA-bd_dom_sf"/>
</dbReference>
<accession>A0AAD7XR25</accession>
<reference evidence="3" key="1">
    <citation type="submission" date="2023-01" db="EMBL/GenBank/DDBJ databases">
        <title>Metagenome sequencing of chrysophaentin producing Chrysophaeum taylorii.</title>
        <authorList>
            <person name="Davison J."/>
            <person name="Bewley C."/>
        </authorList>
    </citation>
    <scope>NUCLEOTIDE SEQUENCE</scope>
    <source>
        <strain evidence="3">NIES-1699</strain>
    </source>
</reference>
<dbReference type="GO" id="GO:0003700">
    <property type="term" value="F:DNA-binding transcription factor activity"/>
    <property type="evidence" value="ECO:0007669"/>
    <property type="project" value="TreeGrafter"/>
</dbReference>
<feature type="domain" description="HTH cro/C1-type" evidence="2">
    <location>
        <begin position="20"/>
        <end position="70"/>
    </location>
</feature>
<dbReference type="Gene3D" id="1.10.260.40">
    <property type="entry name" value="lambda repressor-like DNA-binding domains"/>
    <property type="match status" value="1"/>
</dbReference>
<proteinExistence type="predicted"/>
<dbReference type="SUPFAM" id="SSF51182">
    <property type="entry name" value="RmlC-like cupins"/>
    <property type="match status" value="1"/>
</dbReference>
<dbReference type="EMBL" id="JAQMWT010000303">
    <property type="protein sequence ID" value="KAJ8606022.1"/>
    <property type="molecule type" value="Genomic_DNA"/>
</dbReference>
<keyword evidence="4" id="KW-1185">Reference proteome</keyword>
<name>A0AAD7XR25_9STRA</name>
<dbReference type="Proteomes" id="UP001230188">
    <property type="component" value="Unassembled WGS sequence"/>
</dbReference>
<dbReference type="SMART" id="SM00530">
    <property type="entry name" value="HTH_XRE"/>
    <property type="match status" value="1"/>
</dbReference>
<protein>
    <recommendedName>
        <fullName evidence="2">HTH cro/C1-type domain-containing protein</fullName>
    </recommendedName>
</protein>
<sequence length="192" mass="20921">MDTLVDTHGQAIARRVHLERKARGWSMTDLAARSDVSKAAISKIERGEMSPTASVLVRLAHAFDLTLAGLLMRAEQEVDAVQRAADQPLWEDPESHYVRRQVFRSTDNPVEIAKIYLPVGAAVSIPSAGFNGIKEVIHVLDGSLTLQIAGQTYTLDPGDSMGVSKTSEVTFANLRDVACTYLVALARRIPPL</sequence>
<dbReference type="CDD" id="cd02209">
    <property type="entry name" value="cupin_XRE_C"/>
    <property type="match status" value="1"/>
</dbReference>